<protein>
    <submittedName>
        <fullName evidence="1">HAD superfamily hydrolase</fullName>
    </submittedName>
</protein>
<accession>A0A1B3SL05</accession>
<dbReference type="InterPro" id="IPR036412">
    <property type="entry name" value="HAD-like_sf"/>
</dbReference>
<dbReference type="Gene3D" id="3.30.1240.10">
    <property type="match status" value="1"/>
</dbReference>
<dbReference type="Proteomes" id="UP000094378">
    <property type="component" value="Chromosome"/>
</dbReference>
<organism evidence="1 2">
    <name type="scientific">Spiroplasma helicoides</name>
    <dbReference type="NCBI Taxonomy" id="216938"/>
    <lineage>
        <taxon>Bacteria</taxon>
        <taxon>Bacillati</taxon>
        <taxon>Mycoplasmatota</taxon>
        <taxon>Mollicutes</taxon>
        <taxon>Entomoplasmatales</taxon>
        <taxon>Spiroplasmataceae</taxon>
        <taxon>Spiroplasma</taxon>
    </lineage>
</organism>
<dbReference type="Gene3D" id="3.40.50.1000">
    <property type="entry name" value="HAD superfamily/HAD-like"/>
    <property type="match status" value="1"/>
</dbReference>
<dbReference type="Pfam" id="PF08282">
    <property type="entry name" value="Hydrolase_3"/>
    <property type="match status" value="1"/>
</dbReference>
<dbReference type="AlphaFoldDB" id="A0A1B3SL05"/>
<evidence type="ECO:0000313" key="2">
    <source>
        <dbReference type="Proteomes" id="UP000094378"/>
    </source>
</evidence>
<keyword evidence="1" id="KW-0378">Hydrolase</keyword>
<gene>
    <name evidence="1" type="ORF">SHELI_v1c06460</name>
</gene>
<dbReference type="OrthoDB" id="388395at2"/>
<dbReference type="SUPFAM" id="SSF56784">
    <property type="entry name" value="HAD-like"/>
    <property type="match status" value="1"/>
</dbReference>
<sequence>MKNIKVVVTDLDSTLLYNDKFANLEQNKYLKELQNKGIKLIFATGRNWIKTKDWALELELNKFANIVVCENGSYITKVDNLEPMMIDYLEPKIAQDIFKQLNSENIKVYFQKIDEQDILYTNKVNILKNENDEVNIKNTKKLVENINDIASFEKITFFFSQFKADLDMYQVFDDIQSKYHEDILIAWGFSDDRKEIAYMISNKNANKGDKTLKLIESLGYKNEEVIFFGDSGNDIPAMKVFINSVAMGNADNEVKKIAKYTTDHCVDGGIMNFLKKKLEL</sequence>
<proteinExistence type="predicted"/>
<dbReference type="GO" id="GO:0000287">
    <property type="term" value="F:magnesium ion binding"/>
    <property type="evidence" value="ECO:0007669"/>
    <property type="project" value="TreeGrafter"/>
</dbReference>
<dbReference type="NCBIfam" id="TIGR01484">
    <property type="entry name" value="HAD-SF-IIB"/>
    <property type="match status" value="1"/>
</dbReference>
<dbReference type="InterPro" id="IPR023214">
    <property type="entry name" value="HAD_sf"/>
</dbReference>
<dbReference type="PANTHER" id="PTHR10000:SF8">
    <property type="entry name" value="HAD SUPERFAMILY HYDROLASE-LIKE, TYPE 3"/>
    <property type="match status" value="1"/>
</dbReference>
<keyword evidence="2" id="KW-1185">Reference proteome</keyword>
<name>A0A1B3SL05_9MOLU</name>
<dbReference type="GO" id="GO:0005829">
    <property type="term" value="C:cytosol"/>
    <property type="evidence" value="ECO:0007669"/>
    <property type="project" value="TreeGrafter"/>
</dbReference>
<reference evidence="1 2" key="1">
    <citation type="submission" date="2016-08" db="EMBL/GenBank/DDBJ databases">
        <title>Complete genome sequence of Spiroplasma helicoides TABS-2 (DSM 22551).</title>
        <authorList>
            <person name="Shen W.-Y."/>
            <person name="Lo W.-S."/>
            <person name="Lai Y.-C."/>
            <person name="Kuo C.-H."/>
        </authorList>
    </citation>
    <scope>NUCLEOTIDE SEQUENCE [LARGE SCALE GENOMIC DNA]</scope>
    <source>
        <strain evidence="1 2">TABS-2</strain>
    </source>
</reference>
<dbReference type="GO" id="GO:0016791">
    <property type="term" value="F:phosphatase activity"/>
    <property type="evidence" value="ECO:0007669"/>
    <property type="project" value="UniProtKB-ARBA"/>
</dbReference>
<dbReference type="STRING" id="216938.SHELI_v1c06460"/>
<dbReference type="KEGG" id="shj:SHELI_v1c06460"/>
<dbReference type="PANTHER" id="PTHR10000">
    <property type="entry name" value="PHOSPHOSERINE PHOSPHATASE"/>
    <property type="match status" value="1"/>
</dbReference>
<dbReference type="EMBL" id="CP017015">
    <property type="protein sequence ID" value="AOG60597.1"/>
    <property type="molecule type" value="Genomic_DNA"/>
</dbReference>
<dbReference type="RefSeq" id="WP_069116657.1">
    <property type="nucleotide sequence ID" value="NZ_CP017015.1"/>
</dbReference>
<dbReference type="InterPro" id="IPR006379">
    <property type="entry name" value="HAD-SF_hydro_IIB"/>
</dbReference>
<evidence type="ECO:0000313" key="1">
    <source>
        <dbReference type="EMBL" id="AOG60597.1"/>
    </source>
</evidence>